<evidence type="ECO:0000313" key="2">
    <source>
        <dbReference type="EMBL" id="MCR2834695.1"/>
    </source>
</evidence>
<reference evidence="2 3" key="1">
    <citation type="submission" date="2022-08" db="EMBL/GenBank/DDBJ databases">
        <title>Polyphasic taxonomy analysis of Qipengyuania sp.RS5-5.</title>
        <authorList>
            <person name="Xamxidin M."/>
            <person name="Wu M."/>
        </authorList>
    </citation>
    <scope>NUCLEOTIDE SEQUENCE [LARGE SCALE GENOMIC DNA]</scope>
    <source>
        <strain evidence="2 3">RS5-5</strain>
    </source>
</reference>
<dbReference type="InterPro" id="IPR050903">
    <property type="entry name" value="Bact_Chemotaxis_MeTrfase"/>
</dbReference>
<dbReference type="SMART" id="SM00138">
    <property type="entry name" value="MeTrc"/>
    <property type="match status" value="1"/>
</dbReference>
<dbReference type="PANTHER" id="PTHR24422:SF21">
    <property type="entry name" value="CHEMOTAXIS PROTEIN METHYLTRANSFERASE 1"/>
    <property type="match status" value="1"/>
</dbReference>
<dbReference type="Gene3D" id="3.40.50.150">
    <property type="entry name" value="Vaccinia Virus protein VP39"/>
    <property type="match status" value="1"/>
</dbReference>
<dbReference type="Proteomes" id="UP001206067">
    <property type="component" value="Unassembled WGS sequence"/>
</dbReference>
<sequence length="295" mass="33330">MEVSEASHRVIADLLEARTGQHMSEGRRWRVTTALAGLFREQGISNVDQLACMLAEPGTEDLSKRVVEALLNNETYFFRDRAMFDQLAAKVLPDLARKRFATKRLAIWSAGCSSGQEALSVAMLILDQPGLWKDWTIDIVGTDVSEKAIEAARDACYSQFEIQRGLGVGQMLTHFEETPHGWRAKRNLRTMVRYRQRNLLGPVEIAERFDLVLCRNVLLYFDPVRREAAFDRLAGSLRPDGWLLLGAGETALGRTTRFRPTEGHQGLFVRTSEHEAQQRHVITHGARRVARRGSS</sequence>
<dbReference type="InterPro" id="IPR029063">
    <property type="entry name" value="SAM-dependent_MTases_sf"/>
</dbReference>
<dbReference type="PROSITE" id="PS50123">
    <property type="entry name" value="CHER"/>
    <property type="match status" value="1"/>
</dbReference>
<dbReference type="PANTHER" id="PTHR24422">
    <property type="entry name" value="CHEMOTAXIS PROTEIN METHYLTRANSFERASE"/>
    <property type="match status" value="1"/>
</dbReference>
<dbReference type="CDD" id="cd02440">
    <property type="entry name" value="AdoMet_MTases"/>
    <property type="match status" value="1"/>
</dbReference>
<dbReference type="InterPro" id="IPR022642">
    <property type="entry name" value="CheR_C"/>
</dbReference>
<keyword evidence="3" id="KW-1185">Reference proteome</keyword>
<evidence type="ECO:0000259" key="1">
    <source>
        <dbReference type="PROSITE" id="PS50123"/>
    </source>
</evidence>
<dbReference type="RefSeq" id="WP_257596534.1">
    <property type="nucleotide sequence ID" value="NZ_JANKHH010000007.1"/>
</dbReference>
<dbReference type="SUPFAM" id="SSF53335">
    <property type="entry name" value="S-adenosyl-L-methionine-dependent methyltransferases"/>
    <property type="match status" value="1"/>
</dbReference>
<proteinExistence type="predicted"/>
<feature type="domain" description="CheR-type methyltransferase" evidence="1">
    <location>
        <begin position="1"/>
        <end position="274"/>
    </location>
</feature>
<gene>
    <name evidence="2" type="ORF">NSO95_12150</name>
</gene>
<dbReference type="InterPro" id="IPR000780">
    <property type="entry name" value="CheR_MeTrfase"/>
</dbReference>
<protein>
    <submittedName>
        <fullName evidence="2">Protein-glutamate O-methyltransferase CheR</fullName>
    </submittedName>
</protein>
<dbReference type="PRINTS" id="PR00996">
    <property type="entry name" value="CHERMTFRASE"/>
</dbReference>
<comment type="caution">
    <text evidence="2">The sequence shown here is derived from an EMBL/GenBank/DDBJ whole genome shotgun (WGS) entry which is preliminary data.</text>
</comment>
<evidence type="ECO:0000313" key="3">
    <source>
        <dbReference type="Proteomes" id="UP001206067"/>
    </source>
</evidence>
<organism evidence="2 3">
    <name type="scientific">Parerythrobacter lacustris</name>
    <dbReference type="NCBI Taxonomy" id="2969984"/>
    <lineage>
        <taxon>Bacteria</taxon>
        <taxon>Pseudomonadati</taxon>
        <taxon>Pseudomonadota</taxon>
        <taxon>Alphaproteobacteria</taxon>
        <taxon>Sphingomonadales</taxon>
        <taxon>Erythrobacteraceae</taxon>
        <taxon>Parerythrobacter</taxon>
    </lineage>
</organism>
<dbReference type="SUPFAM" id="SSF47757">
    <property type="entry name" value="Chemotaxis receptor methyltransferase CheR, N-terminal domain"/>
    <property type="match status" value="1"/>
</dbReference>
<dbReference type="EMBL" id="JANKHH010000007">
    <property type="protein sequence ID" value="MCR2834695.1"/>
    <property type="molecule type" value="Genomic_DNA"/>
</dbReference>
<dbReference type="Pfam" id="PF01739">
    <property type="entry name" value="CheR"/>
    <property type="match status" value="1"/>
</dbReference>
<name>A0ABT1XSR1_9SPHN</name>
<accession>A0ABT1XSR1</accession>